<evidence type="ECO:0000259" key="3">
    <source>
        <dbReference type="Pfam" id="PF17183"/>
    </source>
</evidence>
<dbReference type="Pfam" id="PF12754">
    <property type="entry name" value="Get5_N"/>
    <property type="match status" value="1"/>
</dbReference>
<evidence type="ECO:0000256" key="1">
    <source>
        <dbReference type="SAM" id="MobiDB-lite"/>
    </source>
</evidence>
<evidence type="ECO:0000313" key="5">
    <source>
        <dbReference type="Proteomes" id="UP000053789"/>
    </source>
</evidence>
<dbReference type="Gene3D" id="1.10.286.70">
    <property type="entry name" value="Get5 dimerization domain"/>
    <property type="match status" value="1"/>
</dbReference>
<evidence type="ECO:0000313" key="4">
    <source>
        <dbReference type="EMBL" id="KIW90693.1"/>
    </source>
</evidence>
<evidence type="ECO:0000259" key="2">
    <source>
        <dbReference type="Pfam" id="PF12754"/>
    </source>
</evidence>
<dbReference type="Proteomes" id="UP000053789">
    <property type="component" value="Unassembled WGS sequence"/>
</dbReference>
<dbReference type="RefSeq" id="XP_016617362.1">
    <property type="nucleotide sequence ID" value="XM_016766204.1"/>
</dbReference>
<dbReference type="HOGENOM" id="CLU_075131_0_0_1"/>
<dbReference type="SUPFAM" id="SSF54236">
    <property type="entry name" value="Ubiquitin-like"/>
    <property type="match status" value="1"/>
</dbReference>
<dbReference type="InterPro" id="IPR024737">
    <property type="entry name" value="Get5_N"/>
</dbReference>
<dbReference type="Pfam" id="PF17183">
    <property type="entry name" value="Get5_C"/>
    <property type="match status" value="1"/>
</dbReference>
<dbReference type="VEuPathDB" id="FungiDB:Z519_08476"/>
<feature type="region of interest" description="Disordered" evidence="1">
    <location>
        <begin position="118"/>
        <end position="146"/>
    </location>
</feature>
<dbReference type="GeneID" id="27701404"/>
<sequence length="331" mass="36601">MSVWLSNPICVLPLQRLLYSWIDGQLSRQPIILHLRSSTSEYIYPRSPTEFKVKLAAFALQHALRRLEEERQARAGNMGDLQFAKQFLTSLDNKPNKYQPDHVFDPKTFQMRLPYTLPKLSTPPHPSPPKSIPATEPAPGSEPSTPTITLILKSPRNPNMTLILQSIPPATTTVQVLKEQIQSYLGGPSVVNLDKIKLLLNKKPVPQSKRTVAEALDGSGTTTGSDVEFGVMVMGGAPDPPQTHITASLHHTITAALVTAAKAGLQTESNQTGAQGTPMEGVETSTTSVLESREFWDDLQRFLEQRIRSPKEVVKIKGLFERAWKSSIEKP</sequence>
<dbReference type="EMBL" id="KN846992">
    <property type="protein sequence ID" value="KIW90693.1"/>
    <property type="molecule type" value="Genomic_DNA"/>
</dbReference>
<keyword evidence="5" id="KW-1185">Reference proteome</keyword>
<feature type="domain" description="Get5 N-terminal" evidence="2">
    <location>
        <begin position="83"/>
        <end position="236"/>
    </location>
</feature>
<dbReference type="InterPro" id="IPR049256">
    <property type="entry name" value="Get5_C"/>
</dbReference>
<feature type="domain" description="Get5 C-terminal" evidence="3">
    <location>
        <begin position="280"/>
        <end position="327"/>
    </location>
</feature>
<feature type="compositionally biased region" description="Pro residues" evidence="1">
    <location>
        <begin position="121"/>
        <end position="131"/>
    </location>
</feature>
<name>A0A0D2HBP7_CLAB1</name>
<dbReference type="AlphaFoldDB" id="A0A0D2HBP7"/>
<protein>
    <recommendedName>
        <fullName evidence="6">Ubiquitin-like domain-containing protein</fullName>
    </recommendedName>
</protein>
<accession>A0A0D2HBP7</accession>
<reference evidence="4" key="1">
    <citation type="submission" date="2015-01" db="EMBL/GenBank/DDBJ databases">
        <title>The Genome Sequence of Cladophialophora bantiana CBS 173.52.</title>
        <authorList>
            <consortium name="The Broad Institute Genomics Platform"/>
            <person name="Cuomo C."/>
            <person name="de Hoog S."/>
            <person name="Gorbushina A."/>
            <person name="Stielow B."/>
            <person name="Teixiera M."/>
            <person name="Abouelleil A."/>
            <person name="Chapman S.B."/>
            <person name="Priest M."/>
            <person name="Young S.K."/>
            <person name="Wortman J."/>
            <person name="Nusbaum C."/>
            <person name="Birren B."/>
        </authorList>
    </citation>
    <scope>NUCLEOTIDE SEQUENCE [LARGE SCALE GENOMIC DNA]</scope>
    <source>
        <strain evidence="4">CBS 173.52</strain>
    </source>
</reference>
<evidence type="ECO:0008006" key="6">
    <source>
        <dbReference type="Google" id="ProtNLM"/>
    </source>
</evidence>
<dbReference type="OrthoDB" id="5366541at2759"/>
<gene>
    <name evidence="4" type="ORF">Z519_08476</name>
</gene>
<dbReference type="InterPro" id="IPR029071">
    <property type="entry name" value="Ubiquitin-like_domsf"/>
</dbReference>
<organism evidence="4 5">
    <name type="scientific">Cladophialophora bantiana (strain ATCC 10958 / CBS 173.52 / CDC B-1940 / NIH 8579)</name>
    <name type="common">Xylohypha bantiana</name>
    <dbReference type="NCBI Taxonomy" id="1442370"/>
    <lineage>
        <taxon>Eukaryota</taxon>
        <taxon>Fungi</taxon>
        <taxon>Dikarya</taxon>
        <taxon>Ascomycota</taxon>
        <taxon>Pezizomycotina</taxon>
        <taxon>Eurotiomycetes</taxon>
        <taxon>Chaetothyriomycetidae</taxon>
        <taxon>Chaetothyriales</taxon>
        <taxon>Herpotrichiellaceae</taxon>
        <taxon>Cladophialophora</taxon>
    </lineage>
</organism>
<proteinExistence type="predicted"/>